<dbReference type="Pfam" id="PF18296">
    <property type="entry name" value="MID_MedPIWI"/>
    <property type="match status" value="1"/>
</dbReference>
<keyword evidence="15" id="KW-1185">Reference proteome</keyword>
<evidence type="ECO:0000259" key="12">
    <source>
        <dbReference type="Pfam" id="PF11597"/>
    </source>
</evidence>
<evidence type="ECO:0000256" key="1">
    <source>
        <dbReference type="ARBA" id="ARBA00004123"/>
    </source>
</evidence>
<gene>
    <name evidence="14" type="ORF">M6B38_269810</name>
</gene>
<reference evidence="14" key="1">
    <citation type="journal article" date="2023" name="GigaByte">
        <title>Genome assembly of the bearded iris, Iris pallida Lam.</title>
        <authorList>
            <person name="Bruccoleri R.E."/>
            <person name="Oakeley E.J."/>
            <person name="Faust A.M.E."/>
            <person name="Altorfer M."/>
            <person name="Dessus-Babus S."/>
            <person name="Burckhardt D."/>
            <person name="Oertli M."/>
            <person name="Naumann U."/>
            <person name="Petersen F."/>
            <person name="Wong J."/>
        </authorList>
    </citation>
    <scope>NUCLEOTIDE SEQUENCE</scope>
    <source>
        <strain evidence="14">GSM-AAB239-AS_SAM_17_03QT</strain>
    </source>
</reference>
<proteinExistence type="inferred from homology"/>
<feature type="region of interest" description="Disordered" evidence="10">
    <location>
        <begin position="419"/>
        <end position="444"/>
    </location>
</feature>
<evidence type="ECO:0000256" key="10">
    <source>
        <dbReference type="SAM" id="MobiDB-lite"/>
    </source>
</evidence>
<dbReference type="GO" id="GO:0016592">
    <property type="term" value="C:mediator complex"/>
    <property type="evidence" value="ECO:0007669"/>
    <property type="project" value="InterPro"/>
</dbReference>
<keyword evidence="7 9" id="KW-0804">Transcription</keyword>
<dbReference type="Pfam" id="PF11597">
    <property type="entry name" value="Med13_N"/>
    <property type="match status" value="1"/>
</dbReference>
<dbReference type="InterPro" id="IPR051139">
    <property type="entry name" value="Mediator_complx_sub13"/>
</dbReference>
<evidence type="ECO:0000256" key="4">
    <source>
        <dbReference type="ARBA" id="ARBA00022491"/>
    </source>
</evidence>
<dbReference type="EMBL" id="JANAVB010003599">
    <property type="protein sequence ID" value="KAJ6849277.1"/>
    <property type="molecule type" value="Genomic_DNA"/>
</dbReference>
<evidence type="ECO:0000256" key="8">
    <source>
        <dbReference type="ARBA" id="ARBA00023242"/>
    </source>
</evidence>
<evidence type="ECO:0000313" key="15">
    <source>
        <dbReference type="Proteomes" id="UP001140949"/>
    </source>
</evidence>
<dbReference type="InterPro" id="IPR021643">
    <property type="entry name" value="Mediator_Med13_N"/>
</dbReference>
<evidence type="ECO:0000313" key="14">
    <source>
        <dbReference type="EMBL" id="KAJ6849277.1"/>
    </source>
</evidence>
<dbReference type="GO" id="GO:0003713">
    <property type="term" value="F:transcription coactivator activity"/>
    <property type="evidence" value="ECO:0007669"/>
    <property type="project" value="TreeGrafter"/>
</dbReference>
<dbReference type="GO" id="GO:0045944">
    <property type="term" value="P:positive regulation of transcription by RNA polymerase II"/>
    <property type="evidence" value="ECO:0007669"/>
    <property type="project" value="TreeGrafter"/>
</dbReference>
<comment type="subunit">
    <text evidence="9">Component of the Mediator complex.</text>
</comment>
<evidence type="ECO:0000256" key="2">
    <source>
        <dbReference type="ARBA" id="ARBA00009354"/>
    </source>
</evidence>
<name>A0AAX6I8S1_IRIPA</name>
<comment type="caution">
    <text evidence="14">The sequence shown here is derived from an EMBL/GenBank/DDBJ whole genome shotgun (WGS) entry which is preliminary data.</text>
</comment>
<reference evidence="14" key="2">
    <citation type="submission" date="2023-04" db="EMBL/GenBank/DDBJ databases">
        <authorList>
            <person name="Bruccoleri R.E."/>
            <person name="Oakeley E.J."/>
            <person name="Faust A.-M."/>
            <person name="Dessus-Babus S."/>
            <person name="Altorfer M."/>
            <person name="Burckhardt D."/>
            <person name="Oertli M."/>
            <person name="Naumann U."/>
            <person name="Petersen F."/>
            <person name="Wong J."/>
        </authorList>
    </citation>
    <scope>NUCLEOTIDE SEQUENCE</scope>
    <source>
        <strain evidence="14">GSM-AAB239-AS_SAM_17_03QT</strain>
        <tissue evidence="14">Leaf</tissue>
    </source>
</reference>
<dbReference type="PANTHER" id="PTHR48249:SF3">
    <property type="entry name" value="MEDIATOR OF RNA POLYMERASE II TRANSCRIPTION SUBUNIT 13"/>
    <property type="match status" value="1"/>
</dbReference>
<feature type="region of interest" description="Disordered" evidence="10">
    <location>
        <begin position="1061"/>
        <end position="1084"/>
    </location>
</feature>
<evidence type="ECO:0000256" key="7">
    <source>
        <dbReference type="ARBA" id="ARBA00023163"/>
    </source>
</evidence>
<protein>
    <recommendedName>
        <fullName evidence="3 9">Mediator of RNA polymerase II transcription subunit 13</fullName>
    </recommendedName>
</protein>
<keyword evidence="5 9" id="KW-0805">Transcription regulation</keyword>
<dbReference type="PANTHER" id="PTHR48249">
    <property type="entry name" value="MEDIATOR OF RNA POLYMERASE II TRANSCRIPTION SUBUNIT 13"/>
    <property type="match status" value="1"/>
</dbReference>
<dbReference type="InterPro" id="IPR041285">
    <property type="entry name" value="MID_MedPIWI"/>
</dbReference>
<feature type="domain" description="Mediator complex subunit Med13 C-terminal" evidence="11">
    <location>
        <begin position="1551"/>
        <end position="1956"/>
    </location>
</feature>
<keyword evidence="6 9" id="KW-0010">Activator</keyword>
<dbReference type="InterPro" id="IPR009401">
    <property type="entry name" value="Med13_C"/>
</dbReference>
<comment type="subcellular location">
    <subcellularLocation>
        <location evidence="1 9">Nucleus</location>
    </subcellularLocation>
</comment>
<feature type="compositionally biased region" description="Low complexity" evidence="10">
    <location>
        <begin position="419"/>
        <end position="432"/>
    </location>
</feature>
<feature type="domain" description="Mediator complex subunit Med13 N-terminal" evidence="12">
    <location>
        <begin position="2"/>
        <end position="244"/>
    </location>
</feature>
<evidence type="ECO:0000259" key="11">
    <source>
        <dbReference type="Pfam" id="PF06333"/>
    </source>
</evidence>
<evidence type="ECO:0000259" key="13">
    <source>
        <dbReference type="Pfam" id="PF18296"/>
    </source>
</evidence>
<accession>A0AAX6I8S1</accession>
<feature type="domain" description="MID" evidence="13">
    <location>
        <begin position="1154"/>
        <end position="1389"/>
    </location>
</feature>
<comment type="similarity">
    <text evidence="2 9">Belongs to the Mediator complex subunit 13 family.</text>
</comment>
<dbReference type="Proteomes" id="UP001140949">
    <property type="component" value="Unassembled WGS sequence"/>
</dbReference>
<evidence type="ECO:0000256" key="3">
    <source>
        <dbReference type="ARBA" id="ARBA00019618"/>
    </source>
</evidence>
<evidence type="ECO:0000256" key="9">
    <source>
        <dbReference type="RuleBase" id="RU364134"/>
    </source>
</evidence>
<evidence type="ECO:0000256" key="6">
    <source>
        <dbReference type="ARBA" id="ARBA00023159"/>
    </source>
</evidence>
<dbReference type="Pfam" id="PF06333">
    <property type="entry name" value="Med13_C"/>
    <property type="match status" value="1"/>
</dbReference>
<keyword evidence="4 9" id="KW-0678">Repressor</keyword>
<evidence type="ECO:0000256" key="5">
    <source>
        <dbReference type="ARBA" id="ARBA00023015"/>
    </source>
</evidence>
<organism evidence="14 15">
    <name type="scientific">Iris pallida</name>
    <name type="common">Sweet iris</name>
    <dbReference type="NCBI Taxonomy" id="29817"/>
    <lineage>
        <taxon>Eukaryota</taxon>
        <taxon>Viridiplantae</taxon>
        <taxon>Streptophyta</taxon>
        <taxon>Embryophyta</taxon>
        <taxon>Tracheophyta</taxon>
        <taxon>Spermatophyta</taxon>
        <taxon>Magnoliopsida</taxon>
        <taxon>Liliopsida</taxon>
        <taxon>Asparagales</taxon>
        <taxon>Iridaceae</taxon>
        <taxon>Iridoideae</taxon>
        <taxon>Irideae</taxon>
        <taxon>Iris</taxon>
    </lineage>
</organism>
<sequence>MWTNVFRIGELQVISWFQFLPFDSDPNSLPESLRAEQKDAATCLVLSSHLQLQNTGFLSTWTNSFVGPWDPSQGVHNPDEKIKLWLFLPGRHSTITETAKVAVSKLRVVASGLWVAPGDSEEVAVALSQALRNSIERSLKALSYVRYGDVFARCRSFASGSKNFRRVQPTVEFIFSVTGEAIYVHAIISAKYIRGLCSDDIERVSKLRSSTSIGEGIPVVVAPNGMRGRLTGCCPSDLVKQVYISKLKSSKGIAGGMPFDVPQSSGSYLRGQSCYVEVTLGGPSTCSNRTLDSNGKLNKNSVQSDTGEPQLVSVGGDAQNQALPYHSLFLQKTFIFPAETVLVPLLHRAFARFSSKRFCPRGLVGSSPYELWPLSSVSGSSYVEHCLAFGSTCDGDFLDGIAVEFDGKRFQRLYNSCTNSNSSSISSINSTSSDDDPAMTGAGDLEADADSLSYEKSGLPSNAHFGNDGRKPVSKRPRIGITDAFDQAGTISSMAVQDISEATNSASVGLVNLGSQWDDVDRGFGINIQMIMSEFGDFGDFFENDVLTFGEPPGTAESQALVIPSDDFGDVSVGPIGGMDVIDQNLSPVPLTSGEGHNLPSGAFTEDTCCKTTDYKMDSRSSIAGVTTSAPLTGKFDYLTKAEAMMTLAPEFAAVEAPSSEFSSSIFKCPYLPRSKRVESLKSTSVAYVYSLTPPSPLKDVSEENFETSVKVKSGAAVLDSDPCAELYKHVQNVAKKVDTRSLNNDIFLKKGRTPSSLSSLLNSPNSNSTLQKKNGHTFEAGHFLLSLKTVLATEVECMMFQAAMCRIRHTLVSLSKQVPFGFSKLDGSVTLDVGSSEAIATQEVVKKKDPIPARIAGDVDAEMLDGPLTTRVGVWRSVGAPKVTKPSNARIPDNLSSLSHNTLNDDGLSIHGQRQPLRDLLDAMVLLVQQSTSMVDVCLDTNSGDGSYCWLALQEQKRRGFSCGPSMVHAGCGGLLATCHSVDIAGVDLIDPLSADVQVSSVISLLQSDIKGALKSAFGSLDGPLSLIDWCKGRSQSVDSGGIGDVYSFSASDSKDLSSSVTLAGEPMSPSQSTGGSSSIRDGARIDESSQRRLNEICNSESEQKCYQRCRPTVAALPLPAILVGYQDDWLKTSNDCLQLWEKAPLEPYALPKPVTFYALCPDIDLLTSAAGDFFLQLGTVYETCNLGTHSPQISGGQTELSPGKCLPSGLVLVDCPQQVKIAGNDMFSVRSISDYFLSISRGWNVKLFIHSLTKVIKDLKLSTCSSQNQKEGSTGPSTVVYVVCPFPEPTAVLQTLIESSAALGSVISSSDRERQALLHSQVAKALSSSAAADDVSASNILMLSGFSIPKLVLQIVTVECLLKVNRPQNELAVLKDIAFTVYNKARRIPRAISSSDIFQPSTMSGRSHSSLMHLSSAIPGLWKDCLAPRMSGQTLSRDGELDSALRSGTWDNSWTPSRTVGVSCEPNRSTDLICQDDMRYMFEPLFILAEPGSVQHGASPNLFGSAVVESSNLKSVTDDSSGMYIQSSASGGSTDVGTGSMHDGLEHDQKSTSLHCCYGWTEDWRWLVCIWTDSRGELLDCNIFPFGGISSRQDTKVLQSLFVQVLNQGCQILSSSSPDSGSVRARDIIITRIGCFFELECQEWQNAIYLVGGSDVKKWTLQLRRPIPDSLSSNTNGSGLQQQEMGLLQERTLPSSPSSSLYSPRAKSSFVKGVSGQTNTKSKLLAGQTGSDNSRGLLQFVQSISLVGVSIDHSMHLILPADSSTGGGTQNSNSSNAGFSAYFEGFSPVKSLGSMSASYILVPSPNMRSLSKAPMQLPTCLTSESPPLAHLLHSKGSAIPLSTGYVVSKAVPSMRKDPADPTKEDWPSVLAVTLIDHYGGGSSSSSSIQEKMARGGGKEGRRMVAEANNVSKDYELETHTILESVAAELHSLSWMTASPMFLERRTALPFHCDLLLRLRRLLHYADKELSRPPERRTETTT</sequence>
<keyword evidence="8 9" id="KW-0539">Nucleus</keyword>
<feature type="compositionally biased region" description="Low complexity" evidence="10">
    <location>
        <begin position="1070"/>
        <end position="1080"/>
    </location>
</feature>
<comment type="function">
    <text evidence="9">Component of the Mediator complex, a coactivator involved in regulated transcription of nearly all RNA polymerase II-dependent genes. Mediator functions as a bridge to convey information from gene-specific regulatory proteins to the basal RNA polymerase II transcription machinery. Mediator is recruited to promoters by direct interactions with regulatory proteins and serves as a scaffold for the assembly of a functional preinitiation complex with RNA polymerase II and the general transcription factors.</text>
</comment>